<reference evidence="1" key="1">
    <citation type="submission" date="2014-11" db="EMBL/GenBank/DDBJ databases">
        <authorList>
            <person name="Amaro Gonzalez C."/>
        </authorList>
    </citation>
    <scope>NUCLEOTIDE SEQUENCE</scope>
</reference>
<name>A0A0E9X976_ANGAN</name>
<organism evidence="1">
    <name type="scientific">Anguilla anguilla</name>
    <name type="common">European freshwater eel</name>
    <name type="synonym">Muraena anguilla</name>
    <dbReference type="NCBI Taxonomy" id="7936"/>
    <lineage>
        <taxon>Eukaryota</taxon>
        <taxon>Metazoa</taxon>
        <taxon>Chordata</taxon>
        <taxon>Craniata</taxon>
        <taxon>Vertebrata</taxon>
        <taxon>Euteleostomi</taxon>
        <taxon>Actinopterygii</taxon>
        <taxon>Neopterygii</taxon>
        <taxon>Teleostei</taxon>
        <taxon>Anguilliformes</taxon>
        <taxon>Anguillidae</taxon>
        <taxon>Anguilla</taxon>
    </lineage>
</organism>
<protein>
    <submittedName>
        <fullName evidence="1">Uncharacterized protein</fullName>
    </submittedName>
</protein>
<sequence length="61" mass="6711">MAKGGNNLNLTTFEFPPSNNASIAQERQCICQLAGKARLGNSIIKTFITVNIISINLYLHF</sequence>
<reference evidence="1" key="2">
    <citation type="journal article" date="2015" name="Fish Shellfish Immunol.">
        <title>Early steps in the European eel (Anguilla anguilla)-Vibrio vulnificus interaction in the gills: Role of the RtxA13 toxin.</title>
        <authorList>
            <person name="Callol A."/>
            <person name="Pajuelo D."/>
            <person name="Ebbesson L."/>
            <person name="Teles M."/>
            <person name="MacKenzie S."/>
            <person name="Amaro C."/>
        </authorList>
    </citation>
    <scope>NUCLEOTIDE SEQUENCE</scope>
</reference>
<evidence type="ECO:0000313" key="1">
    <source>
        <dbReference type="EMBL" id="JAH98400.1"/>
    </source>
</evidence>
<dbReference type="EMBL" id="GBXM01010177">
    <property type="protein sequence ID" value="JAH98400.1"/>
    <property type="molecule type" value="Transcribed_RNA"/>
</dbReference>
<proteinExistence type="predicted"/>
<dbReference type="AlphaFoldDB" id="A0A0E9X976"/>
<accession>A0A0E9X976</accession>